<dbReference type="EMBL" id="AJWN02000068">
    <property type="protein sequence ID" value="OEE60207.1"/>
    <property type="molecule type" value="Genomic_DNA"/>
</dbReference>
<sequence>MSQAHFSDYPLAQTQAIVWNDMDALQHINNTVYFRYFEDVRVVMLEELNVFDHVKSHNIGPVVASTRCDYRAPLVYPDTITTVSWVEDVQKKRYTMKYEIHSHNQQRCVAVGEALVVYCDFSDGKSCAIPEKTANALQKYLLPENAE</sequence>
<keyword evidence="2" id="KW-1185">Reference proteome</keyword>
<accession>A0A1E5C444</accession>
<evidence type="ECO:0008006" key="3">
    <source>
        <dbReference type="Google" id="ProtNLM"/>
    </source>
</evidence>
<dbReference type="InterPro" id="IPR050563">
    <property type="entry name" value="4-hydroxybenzoyl-CoA_TE"/>
</dbReference>
<reference evidence="1 2" key="1">
    <citation type="journal article" date="2012" name="Science">
        <title>Ecological populations of bacteria act as socially cohesive units of antibiotic production and resistance.</title>
        <authorList>
            <person name="Cordero O.X."/>
            <person name="Wildschutte H."/>
            <person name="Kirkup B."/>
            <person name="Proehl S."/>
            <person name="Ngo L."/>
            <person name="Hussain F."/>
            <person name="Le Roux F."/>
            <person name="Mincer T."/>
            <person name="Polz M.F."/>
        </authorList>
    </citation>
    <scope>NUCLEOTIDE SEQUENCE [LARGE SCALE GENOMIC DNA]</scope>
    <source>
        <strain evidence="1 2">FF-454</strain>
    </source>
</reference>
<dbReference type="CDD" id="cd00586">
    <property type="entry name" value="4HBT"/>
    <property type="match status" value="1"/>
</dbReference>
<dbReference type="SUPFAM" id="SSF54637">
    <property type="entry name" value="Thioesterase/thiol ester dehydrase-isomerase"/>
    <property type="match status" value="1"/>
</dbReference>
<comment type="caution">
    <text evidence="1">The sequence shown here is derived from an EMBL/GenBank/DDBJ whole genome shotgun (WGS) entry which is preliminary data.</text>
</comment>
<proteinExistence type="predicted"/>
<dbReference type="Gene3D" id="3.10.129.10">
    <property type="entry name" value="Hotdog Thioesterase"/>
    <property type="match status" value="1"/>
</dbReference>
<evidence type="ECO:0000313" key="1">
    <source>
        <dbReference type="EMBL" id="OEE60207.1"/>
    </source>
</evidence>
<protein>
    <recommendedName>
        <fullName evidence="3">Thioesterase</fullName>
    </recommendedName>
</protein>
<dbReference type="RefSeq" id="WP_016961835.1">
    <property type="nucleotide sequence ID" value="NZ_AJWN02000068.1"/>
</dbReference>
<dbReference type="GO" id="GO:0047617">
    <property type="term" value="F:fatty acyl-CoA hydrolase activity"/>
    <property type="evidence" value="ECO:0007669"/>
    <property type="project" value="TreeGrafter"/>
</dbReference>
<gene>
    <name evidence="1" type="ORF">A1OK_12035</name>
</gene>
<evidence type="ECO:0000313" key="2">
    <source>
        <dbReference type="Proteomes" id="UP000095039"/>
    </source>
</evidence>
<organism evidence="1 2">
    <name type="scientific">Enterovibrio norvegicus FF-454</name>
    <dbReference type="NCBI Taxonomy" id="1185651"/>
    <lineage>
        <taxon>Bacteria</taxon>
        <taxon>Pseudomonadati</taxon>
        <taxon>Pseudomonadota</taxon>
        <taxon>Gammaproteobacteria</taxon>
        <taxon>Vibrionales</taxon>
        <taxon>Vibrionaceae</taxon>
        <taxon>Enterovibrio</taxon>
    </lineage>
</organism>
<dbReference type="PANTHER" id="PTHR31793:SF39">
    <property type="entry name" value="THIOESTERASE_THIOL ESTER DEHYDRASE-ISOMERASE"/>
    <property type="match status" value="1"/>
</dbReference>
<name>A0A1E5C444_9GAMM</name>
<dbReference type="Proteomes" id="UP000095039">
    <property type="component" value="Unassembled WGS sequence"/>
</dbReference>
<dbReference type="Pfam" id="PF13279">
    <property type="entry name" value="4HBT_2"/>
    <property type="match status" value="1"/>
</dbReference>
<dbReference type="AlphaFoldDB" id="A0A1E5C444"/>
<dbReference type="PANTHER" id="PTHR31793">
    <property type="entry name" value="4-HYDROXYBENZOYL-COA THIOESTERASE FAMILY MEMBER"/>
    <property type="match status" value="1"/>
</dbReference>
<dbReference type="InterPro" id="IPR029069">
    <property type="entry name" value="HotDog_dom_sf"/>
</dbReference>